<feature type="domain" description="CAAX prenyl protease 2/Lysostaphin resistance protein A-like" evidence="2">
    <location>
        <begin position="144"/>
        <end position="231"/>
    </location>
</feature>
<protein>
    <recommendedName>
        <fullName evidence="2">CAAX prenyl protease 2/Lysostaphin resistance protein A-like domain-containing protein</fullName>
    </recommendedName>
</protein>
<accession>A0AAU9D5K1</accession>
<name>A0AAU9D5K1_9FUSO</name>
<proteinExistence type="predicted"/>
<feature type="transmembrane region" description="Helical" evidence="1">
    <location>
        <begin position="12"/>
        <end position="40"/>
    </location>
</feature>
<sequence length="282" mass="32135">MEKKSLNKNDGFTIFGAVKFSVIVYILVIIITIIAMLFMFGIISIYNELFTKNFNFNNKILFGIIGIISEIIVLIIIYEKGYMKNISIKINKKISKEKLILLFYLVLGVLCYILIFNNTVDVLIERFLKQSILNLQNMVNEEGIVTFIFTSVTIGPIFEEVVNRGIILKKLTLKYKNSTSIIVSALIFAISHFNIAQGINAFFLGIIFAIVYLKTNSLKTVIFMHCINNLIVILIGACYADKVGIVSKINYMQLLIGMLIFISLIIIYKKNKLLKKEEIEIL</sequence>
<evidence type="ECO:0000259" key="2">
    <source>
        <dbReference type="Pfam" id="PF02517"/>
    </source>
</evidence>
<evidence type="ECO:0000256" key="1">
    <source>
        <dbReference type="SAM" id="Phobius"/>
    </source>
</evidence>
<dbReference type="RefSeq" id="WP_307904116.1">
    <property type="nucleotide sequence ID" value="NZ_AP027059.1"/>
</dbReference>
<keyword evidence="1" id="KW-0472">Membrane</keyword>
<dbReference type="PANTHER" id="PTHR36435">
    <property type="entry name" value="SLR1288 PROTEIN"/>
    <property type="match status" value="1"/>
</dbReference>
<organism evidence="3 4">
    <name type="scientific">Haliovirga abyssi</name>
    <dbReference type="NCBI Taxonomy" id="2996794"/>
    <lineage>
        <taxon>Bacteria</taxon>
        <taxon>Fusobacteriati</taxon>
        <taxon>Fusobacteriota</taxon>
        <taxon>Fusobacteriia</taxon>
        <taxon>Fusobacteriales</taxon>
        <taxon>Haliovirgaceae</taxon>
        <taxon>Haliovirga</taxon>
    </lineage>
</organism>
<keyword evidence="1" id="KW-0812">Transmembrane</keyword>
<dbReference type="GO" id="GO:0080120">
    <property type="term" value="P:CAAX-box protein maturation"/>
    <property type="evidence" value="ECO:0007669"/>
    <property type="project" value="UniProtKB-ARBA"/>
</dbReference>
<keyword evidence="1" id="KW-1133">Transmembrane helix</keyword>
<dbReference type="EMBL" id="AP027059">
    <property type="protein sequence ID" value="BDU51259.1"/>
    <property type="molecule type" value="Genomic_DNA"/>
</dbReference>
<dbReference type="Proteomes" id="UP001321582">
    <property type="component" value="Chromosome"/>
</dbReference>
<dbReference type="InterPro" id="IPR052710">
    <property type="entry name" value="CAAX_protease"/>
</dbReference>
<dbReference type="PANTHER" id="PTHR36435:SF1">
    <property type="entry name" value="CAAX AMINO TERMINAL PROTEASE FAMILY PROTEIN"/>
    <property type="match status" value="1"/>
</dbReference>
<reference evidence="3 4" key="1">
    <citation type="submission" date="2022-11" db="EMBL/GenBank/DDBJ databases">
        <title>Haliovirga abyssi gen. nov., sp. nov., a mesophilic fermentative bacterium isolated from the Iheya North hydrothermal field and the proposal of Haliovirgaceae fam. nov.</title>
        <authorList>
            <person name="Miyazaki U."/>
            <person name="Tame A."/>
            <person name="Miyazaki J."/>
            <person name="Takai K."/>
            <person name="Sawayama S."/>
            <person name="Kitajima M."/>
            <person name="Okamoto A."/>
            <person name="Nakagawa S."/>
        </authorList>
    </citation>
    <scope>NUCLEOTIDE SEQUENCE [LARGE SCALE GENOMIC DNA]</scope>
    <source>
        <strain evidence="3 4">IC12</strain>
    </source>
</reference>
<dbReference type="GO" id="GO:0004175">
    <property type="term" value="F:endopeptidase activity"/>
    <property type="evidence" value="ECO:0007669"/>
    <property type="project" value="UniProtKB-ARBA"/>
</dbReference>
<feature type="transmembrane region" description="Helical" evidence="1">
    <location>
        <begin position="218"/>
        <end position="239"/>
    </location>
</feature>
<feature type="transmembrane region" description="Helical" evidence="1">
    <location>
        <begin position="99"/>
        <end position="124"/>
    </location>
</feature>
<feature type="transmembrane region" description="Helical" evidence="1">
    <location>
        <begin position="60"/>
        <end position="78"/>
    </location>
</feature>
<evidence type="ECO:0000313" key="3">
    <source>
        <dbReference type="EMBL" id="BDU51259.1"/>
    </source>
</evidence>
<gene>
    <name evidence="3" type="ORF">HLVA_18280</name>
</gene>
<evidence type="ECO:0000313" key="4">
    <source>
        <dbReference type="Proteomes" id="UP001321582"/>
    </source>
</evidence>
<dbReference type="Pfam" id="PF02517">
    <property type="entry name" value="Rce1-like"/>
    <property type="match status" value="1"/>
</dbReference>
<keyword evidence="4" id="KW-1185">Reference proteome</keyword>
<feature type="transmembrane region" description="Helical" evidence="1">
    <location>
        <begin position="183"/>
        <end position="212"/>
    </location>
</feature>
<dbReference type="AlphaFoldDB" id="A0AAU9D5K1"/>
<dbReference type="InterPro" id="IPR003675">
    <property type="entry name" value="Rce1/LyrA-like_dom"/>
</dbReference>
<dbReference type="KEGG" id="haby:HLVA_18280"/>
<feature type="transmembrane region" description="Helical" evidence="1">
    <location>
        <begin position="251"/>
        <end position="268"/>
    </location>
</feature>